<evidence type="ECO:0000256" key="5">
    <source>
        <dbReference type="ARBA" id="ARBA00023136"/>
    </source>
</evidence>
<dbReference type="PANTHER" id="PTHR10465:SF0">
    <property type="entry name" value="SARCALUMENIN"/>
    <property type="match status" value="1"/>
</dbReference>
<keyword evidence="6" id="KW-0175">Coiled coil</keyword>
<accession>A0ABV6XGD4</accession>
<evidence type="ECO:0000256" key="4">
    <source>
        <dbReference type="ARBA" id="ARBA00023134"/>
    </source>
</evidence>
<feature type="compositionally biased region" description="Basic and acidic residues" evidence="7">
    <location>
        <begin position="617"/>
        <end position="629"/>
    </location>
</feature>
<proteinExistence type="predicted"/>
<reference evidence="9 10" key="1">
    <citation type="submission" date="2024-06" db="EMBL/GenBank/DDBJ databases">
        <authorList>
            <person name="Lee S.D."/>
        </authorList>
    </citation>
    <scope>NUCLEOTIDE SEQUENCE [LARGE SCALE GENOMIC DNA]</scope>
    <source>
        <strain evidence="9 10">N1-10</strain>
    </source>
</reference>
<name>A0ABV6XGD4_9ACTN</name>
<dbReference type="InterPro" id="IPR027417">
    <property type="entry name" value="P-loop_NTPase"/>
</dbReference>
<keyword evidence="5" id="KW-0472">Membrane</keyword>
<feature type="domain" description="Dynamin N-terminal" evidence="8">
    <location>
        <begin position="50"/>
        <end position="264"/>
    </location>
</feature>
<evidence type="ECO:0000256" key="6">
    <source>
        <dbReference type="SAM" id="Coils"/>
    </source>
</evidence>
<sequence length="756" mass="83753">MDLIGQVLQNFSQAKQMELAWSRNLNGHEGSVQAMEHQLEAVREGELRMAVVAPMKAGKSTLVNSIVGYEFLPARAAAMTTLPTRIVLERQATDTELSNREPFSPRLAITPADEAQFRKLISSLRKELRERGPEIIEKRPYLADLVQRITSGQDVGLKRTCTGREAVQITLLLLNDLVRLAALVFGNSGTFQLSDVPVIRTSYWSPDLEASEGPGRLVVIDTPGPDEEDLSAMLGAVVRTQLTESHIVLVVLDYTKMGGHSDAQIRTLMQPTLDIIGTEKLYAVVNKIDQRKHDTDLDPDGIRSSAAVNLGLTDQAAHERVFTASAEWALRAVRVLADLRGGQVPAPAESDNAVQLLKVASPLYWQDELEDLDLHRLEKMARRAWKLSEMNTLLGSAIAGLRARALPLALEAALLKAAGEVADLLAAIAARRDLIGRKSDTLTQAAAQIADEMTTIGTFRDSVAPPDAIVKRLRAQVDSLLDTATDSGRTITQRLRDGIRREAAGDSGLTGMVRKIFRVRGDDTLEFDSEDAANYFIHAHTVQPRRELEDALATARSRIESTLRDSALQYVNAERAKVQPIVQRAAARLKAEFDIDFAVPDLSLPTGSVAAATAPESETRTTQRQEEREVHRRSYRTMWLWKTTFTETVSVDVTDTTYLVRADALVKALRDSYTAQVNGIRTSLGSHVSQVLVDQINEYYDNVEAFLQRYRDILDQSSQDNALQEQEQSDLRRELEVFHASVDGLRRDIESQLRAA</sequence>
<feature type="coiled-coil region" evidence="6">
    <location>
        <begin position="707"/>
        <end position="734"/>
    </location>
</feature>
<evidence type="ECO:0000259" key="8">
    <source>
        <dbReference type="Pfam" id="PF00350"/>
    </source>
</evidence>
<feature type="region of interest" description="Disordered" evidence="7">
    <location>
        <begin position="608"/>
        <end position="629"/>
    </location>
</feature>
<keyword evidence="3" id="KW-0378">Hydrolase</keyword>
<gene>
    <name evidence="9" type="ORF">ABUW04_03560</name>
</gene>
<protein>
    <submittedName>
        <fullName evidence="9">Dynamin family protein</fullName>
    </submittedName>
</protein>
<keyword evidence="10" id="KW-1185">Reference proteome</keyword>
<comment type="subcellular location">
    <subcellularLocation>
        <location evidence="1">Membrane</location>
    </subcellularLocation>
</comment>
<evidence type="ECO:0000313" key="9">
    <source>
        <dbReference type="EMBL" id="MFC1437326.1"/>
    </source>
</evidence>
<evidence type="ECO:0000256" key="1">
    <source>
        <dbReference type="ARBA" id="ARBA00004370"/>
    </source>
</evidence>
<dbReference type="InterPro" id="IPR027094">
    <property type="entry name" value="Mitofusin_fam"/>
</dbReference>
<dbReference type="PANTHER" id="PTHR10465">
    <property type="entry name" value="TRANSMEMBRANE GTPASE FZO1"/>
    <property type="match status" value="1"/>
</dbReference>
<dbReference type="Proteomes" id="UP001592581">
    <property type="component" value="Unassembled WGS sequence"/>
</dbReference>
<comment type="caution">
    <text evidence="9">The sequence shown here is derived from an EMBL/GenBank/DDBJ whole genome shotgun (WGS) entry which is preliminary data.</text>
</comment>
<organism evidence="9 10">
    <name type="scientific">Streptacidiphilus jeojiensis</name>
    <dbReference type="NCBI Taxonomy" id="3229225"/>
    <lineage>
        <taxon>Bacteria</taxon>
        <taxon>Bacillati</taxon>
        <taxon>Actinomycetota</taxon>
        <taxon>Actinomycetes</taxon>
        <taxon>Kitasatosporales</taxon>
        <taxon>Streptomycetaceae</taxon>
        <taxon>Streptacidiphilus</taxon>
    </lineage>
</organism>
<keyword evidence="2" id="KW-0547">Nucleotide-binding</keyword>
<dbReference type="SUPFAM" id="SSF52540">
    <property type="entry name" value="P-loop containing nucleoside triphosphate hydrolases"/>
    <property type="match status" value="1"/>
</dbReference>
<evidence type="ECO:0000256" key="2">
    <source>
        <dbReference type="ARBA" id="ARBA00022741"/>
    </source>
</evidence>
<dbReference type="Gene3D" id="3.40.50.300">
    <property type="entry name" value="P-loop containing nucleotide triphosphate hydrolases"/>
    <property type="match status" value="1"/>
</dbReference>
<dbReference type="RefSeq" id="WP_380562577.1">
    <property type="nucleotide sequence ID" value="NZ_JBEUKS010000001.1"/>
</dbReference>
<dbReference type="EMBL" id="JBEUKS010000001">
    <property type="protein sequence ID" value="MFC1437326.1"/>
    <property type="molecule type" value="Genomic_DNA"/>
</dbReference>
<evidence type="ECO:0000256" key="3">
    <source>
        <dbReference type="ARBA" id="ARBA00022801"/>
    </source>
</evidence>
<dbReference type="Pfam" id="PF00350">
    <property type="entry name" value="Dynamin_N"/>
    <property type="match status" value="1"/>
</dbReference>
<evidence type="ECO:0000313" key="10">
    <source>
        <dbReference type="Proteomes" id="UP001592581"/>
    </source>
</evidence>
<evidence type="ECO:0000256" key="7">
    <source>
        <dbReference type="SAM" id="MobiDB-lite"/>
    </source>
</evidence>
<keyword evidence="4" id="KW-0342">GTP-binding</keyword>
<dbReference type="InterPro" id="IPR045063">
    <property type="entry name" value="Dynamin_N"/>
</dbReference>